<keyword evidence="1" id="KW-0732">Signal</keyword>
<dbReference type="AlphaFoldDB" id="A0A1Q9DQU9"/>
<evidence type="ECO:0000313" key="2">
    <source>
        <dbReference type="EMBL" id="OLP97535.1"/>
    </source>
</evidence>
<evidence type="ECO:0000313" key="3">
    <source>
        <dbReference type="Proteomes" id="UP000186817"/>
    </source>
</evidence>
<evidence type="ECO:0008006" key="4">
    <source>
        <dbReference type="Google" id="ProtNLM"/>
    </source>
</evidence>
<dbReference type="PANTHER" id="PTHR36453">
    <property type="entry name" value="SECRETED PROTEIN-RELATED"/>
    <property type="match status" value="1"/>
</dbReference>
<dbReference type="SUPFAM" id="SSF51126">
    <property type="entry name" value="Pectin lyase-like"/>
    <property type="match status" value="1"/>
</dbReference>
<dbReference type="OrthoDB" id="5949092at2759"/>
<feature type="signal peptide" evidence="1">
    <location>
        <begin position="1"/>
        <end position="21"/>
    </location>
</feature>
<reference evidence="2 3" key="1">
    <citation type="submission" date="2016-02" db="EMBL/GenBank/DDBJ databases">
        <title>Genome analysis of coral dinoflagellate symbionts highlights evolutionary adaptations to a symbiotic lifestyle.</title>
        <authorList>
            <person name="Aranda M."/>
            <person name="Li Y."/>
            <person name="Liew Y.J."/>
            <person name="Baumgarten S."/>
            <person name="Simakov O."/>
            <person name="Wilson M."/>
            <person name="Piel J."/>
            <person name="Ashoor H."/>
            <person name="Bougouffa S."/>
            <person name="Bajic V.B."/>
            <person name="Ryu T."/>
            <person name="Ravasi T."/>
            <person name="Bayer T."/>
            <person name="Micklem G."/>
            <person name="Kim H."/>
            <person name="Bhak J."/>
            <person name="Lajeunesse T.C."/>
            <person name="Voolstra C.R."/>
        </authorList>
    </citation>
    <scope>NUCLEOTIDE SEQUENCE [LARGE SCALE GENOMIC DNA]</scope>
    <source>
        <strain evidence="2 3">CCMP2467</strain>
    </source>
</reference>
<dbReference type="PANTHER" id="PTHR36453:SF1">
    <property type="entry name" value="RIGHT HANDED BETA HELIX DOMAIN-CONTAINING PROTEIN"/>
    <property type="match status" value="1"/>
</dbReference>
<feature type="chain" id="PRO_5012457979" description="Right handed beta helix domain-containing protein" evidence="1">
    <location>
        <begin position="22"/>
        <end position="746"/>
    </location>
</feature>
<gene>
    <name evidence="2" type="ORF">AK812_SmicGene20128</name>
</gene>
<organism evidence="2 3">
    <name type="scientific">Symbiodinium microadriaticum</name>
    <name type="common">Dinoflagellate</name>
    <name type="synonym">Zooxanthella microadriatica</name>
    <dbReference type="NCBI Taxonomy" id="2951"/>
    <lineage>
        <taxon>Eukaryota</taxon>
        <taxon>Sar</taxon>
        <taxon>Alveolata</taxon>
        <taxon>Dinophyceae</taxon>
        <taxon>Suessiales</taxon>
        <taxon>Symbiodiniaceae</taxon>
        <taxon>Symbiodinium</taxon>
    </lineage>
</organism>
<dbReference type="Proteomes" id="UP000186817">
    <property type="component" value="Unassembled WGS sequence"/>
</dbReference>
<protein>
    <recommendedName>
        <fullName evidence="4">Right handed beta helix domain-containing protein</fullName>
    </recommendedName>
</protein>
<proteinExistence type="predicted"/>
<dbReference type="EMBL" id="LSRX01000429">
    <property type="protein sequence ID" value="OLP97535.1"/>
    <property type="molecule type" value="Genomic_DNA"/>
</dbReference>
<keyword evidence="3" id="KW-1185">Reference proteome</keyword>
<dbReference type="InterPro" id="IPR011050">
    <property type="entry name" value="Pectin_lyase_fold/virulence"/>
</dbReference>
<sequence length="746" mass="81813">MQQRLALTFFVCAAAKWPLRGQPKHVDAVPASFDCEMRKLAYEYGKKLIPRMGAFESLYYALDLDSAGCHVASTGKPFTGPGAKLPTKAVFVAVDGRDDGDGTEGQPLKSLQVAADAAAQRGAALVLRAGTHFLDKTLHLSPLHSGLVMMAYPGERVEISGGQKVQVSWKPYNVSGANIWVTDAAGWEEMPALHINGARATRARYPNMPHGIESSCGYGCMIDGGKGKWTPPDFQKYGNVSFYTDKTSQHYRNTTHDWFNEYMIGVGGLCSVYDPPVSYWCSENPSGGGAFAFRTPSGLSFEFPNGPYKHAEDARLFVWRPNRWANWMFDVAKYEATTQNFTFGRGGNQGARGENTGGDFFIENVMEELDYPGEFFFDKHAEKLYLYYNGTGAPPADASYVVPRVQVLVNLTGTQWNPVKDIKVQGIHFSASAPTYMMPHGVPSAGDWALDRYSAVFLQGTQGTLIDGCVFDRLEGNAVMVSGYNRDATIQNSDFSYLGGNAVAAWGYTNETRTDRGRPGIILANAPAAGVDGTDGEHPLRTTVQNCTAREIGLYEKQSSFFVQAKTAQPHKRLKTLTPSTTSRVLSNVFFNGPRAGINMNDGFGGGDEIAFNLVFSTCRESGDHGPFNSWDRQPFLTTVRLAGEGSECEDVDEDVDNDDGSCYYKTHDNFLVYGGQAMKNDFGGHDNHHYDNVDAYVDHALGVCETIAGHEDYFFGVALLALPLFAVLARCPTRSPGTKYFFFSF</sequence>
<evidence type="ECO:0000256" key="1">
    <source>
        <dbReference type="SAM" id="SignalP"/>
    </source>
</evidence>
<dbReference type="Gene3D" id="2.160.20.10">
    <property type="entry name" value="Single-stranded right-handed beta-helix, Pectin lyase-like"/>
    <property type="match status" value="2"/>
</dbReference>
<comment type="caution">
    <text evidence="2">The sequence shown here is derived from an EMBL/GenBank/DDBJ whole genome shotgun (WGS) entry which is preliminary data.</text>
</comment>
<name>A0A1Q9DQU9_SYMMI</name>
<accession>A0A1Q9DQU9</accession>
<dbReference type="OMA" id="FHPHVWF"/>
<dbReference type="InterPro" id="IPR012334">
    <property type="entry name" value="Pectin_lyas_fold"/>
</dbReference>